<sequence length="276" mass="29675">MRIYVLAGALLALPLRAALAQPSLETTRQNLLREGLALYTSERASWVATDLLQATRFNTQQIHSYFSYPTPGDSVRTVFVGGTAAAPQILAAYSFPAGNIRPASAHRSGARALTTREQQLLAIRAKSMKDVTRIAGFEVPATTSLNPVLLEKGAETWVYVLTGATAAGTVPLGNDYLLRYDSAGRLTHKSKLHSSLISIGKAPAGQSVAATLHTHLPGAAAFITPSDICTLLLYRPQLPGKQHLVLGEKYVSVFTPADATLTLLTRKAFEQQQKQP</sequence>
<evidence type="ECO:0000313" key="2">
    <source>
        <dbReference type="EMBL" id="SHK69635.1"/>
    </source>
</evidence>
<dbReference type="RefSeq" id="WP_073282464.1">
    <property type="nucleotide sequence ID" value="NZ_FRAS01000005.1"/>
</dbReference>
<gene>
    <name evidence="2" type="ORF">SAMN02746009_01391</name>
</gene>
<dbReference type="EMBL" id="FRAS01000005">
    <property type="protein sequence ID" value="SHK69635.1"/>
    <property type="molecule type" value="Genomic_DNA"/>
</dbReference>
<feature type="signal peptide" evidence="1">
    <location>
        <begin position="1"/>
        <end position="20"/>
    </location>
</feature>
<dbReference type="OrthoDB" id="1075024at2"/>
<protein>
    <submittedName>
        <fullName evidence="2">Uncharacterized protein</fullName>
    </submittedName>
</protein>
<evidence type="ECO:0000256" key="1">
    <source>
        <dbReference type="SAM" id="SignalP"/>
    </source>
</evidence>
<keyword evidence="1" id="KW-0732">Signal</keyword>
<name>A0A1M6UK66_9BACT</name>
<keyword evidence="3" id="KW-1185">Reference proteome</keyword>
<proteinExistence type="predicted"/>
<dbReference type="Proteomes" id="UP000183947">
    <property type="component" value="Unassembled WGS sequence"/>
</dbReference>
<dbReference type="AlphaFoldDB" id="A0A1M6UK66"/>
<organism evidence="2 3">
    <name type="scientific">Hymenobacter psychrotolerans DSM 18569</name>
    <dbReference type="NCBI Taxonomy" id="1121959"/>
    <lineage>
        <taxon>Bacteria</taxon>
        <taxon>Pseudomonadati</taxon>
        <taxon>Bacteroidota</taxon>
        <taxon>Cytophagia</taxon>
        <taxon>Cytophagales</taxon>
        <taxon>Hymenobacteraceae</taxon>
        <taxon>Hymenobacter</taxon>
    </lineage>
</organism>
<accession>A0A1M6UK66</accession>
<evidence type="ECO:0000313" key="3">
    <source>
        <dbReference type="Proteomes" id="UP000183947"/>
    </source>
</evidence>
<feature type="chain" id="PRO_5012319472" evidence="1">
    <location>
        <begin position="21"/>
        <end position="276"/>
    </location>
</feature>
<reference evidence="3" key="1">
    <citation type="submission" date="2016-11" db="EMBL/GenBank/DDBJ databases">
        <authorList>
            <person name="Varghese N."/>
            <person name="Submissions S."/>
        </authorList>
    </citation>
    <scope>NUCLEOTIDE SEQUENCE [LARGE SCALE GENOMIC DNA]</scope>
    <source>
        <strain evidence="3">DSM 18569</strain>
    </source>
</reference>